<gene>
    <name evidence="3" type="ORF">CLV32_4347</name>
</gene>
<dbReference type="PANTHER" id="PTHR30383:SF5">
    <property type="entry name" value="SGNH HYDROLASE-TYPE ESTERASE DOMAIN-CONTAINING PROTEIN"/>
    <property type="match status" value="1"/>
</dbReference>
<feature type="domain" description="SGNH hydrolase-type esterase" evidence="2">
    <location>
        <begin position="73"/>
        <end position="213"/>
    </location>
</feature>
<keyword evidence="4" id="KW-1185">Reference proteome</keyword>
<dbReference type="AlphaFoldDB" id="A0A4R6IBX2"/>
<dbReference type="Pfam" id="PF13472">
    <property type="entry name" value="Lipase_GDSL_2"/>
    <property type="match status" value="1"/>
</dbReference>
<protein>
    <submittedName>
        <fullName evidence="3">Lysophospholipase L1-like esterase</fullName>
    </submittedName>
</protein>
<dbReference type="PANTHER" id="PTHR30383">
    <property type="entry name" value="THIOESTERASE 1/PROTEASE 1/LYSOPHOSPHOLIPASE L1"/>
    <property type="match status" value="1"/>
</dbReference>
<dbReference type="GO" id="GO:0004622">
    <property type="term" value="F:phosphatidylcholine lysophospholipase activity"/>
    <property type="evidence" value="ECO:0007669"/>
    <property type="project" value="TreeGrafter"/>
</dbReference>
<dbReference type="SUPFAM" id="SSF52266">
    <property type="entry name" value="SGNH hydrolase"/>
    <property type="match status" value="1"/>
</dbReference>
<feature type="chain" id="PRO_5020400518" evidence="1">
    <location>
        <begin position="26"/>
        <end position="225"/>
    </location>
</feature>
<dbReference type="Proteomes" id="UP000295499">
    <property type="component" value="Unassembled WGS sequence"/>
</dbReference>
<dbReference type="EMBL" id="SNWM01000006">
    <property type="protein sequence ID" value="TDO19723.1"/>
    <property type="molecule type" value="Genomic_DNA"/>
</dbReference>
<dbReference type="OrthoDB" id="9790057at2"/>
<organism evidence="3 4">
    <name type="scientific">Pedobacter duraquae</name>
    <dbReference type="NCBI Taxonomy" id="425511"/>
    <lineage>
        <taxon>Bacteria</taxon>
        <taxon>Pseudomonadati</taxon>
        <taxon>Bacteroidota</taxon>
        <taxon>Sphingobacteriia</taxon>
        <taxon>Sphingobacteriales</taxon>
        <taxon>Sphingobacteriaceae</taxon>
        <taxon>Pedobacter</taxon>
    </lineage>
</organism>
<dbReference type="InterPro" id="IPR036514">
    <property type="entry name" value="SGNH_hydro_sf"/>
</dbReference>
<evidence type="ECO:0000313" key="4">
    <source>
        <dbReference type="Proteomes" id="UP000295499"/>
    </source>
</evidence>
<evidence type="ECO:0000256" key="1">
    <source>
        <dbReference type="SAM" id="SignalP"/>
    </source>
</evidence>
<dbReference type="InterPro" id="IPR013830">
    <property type="entry name" value="SGNH_hydro"/>
</dbReference>
<evidence type="ECO:0000259" key="2">
    <source>
        <dbReference type="Pfam" id="PF13472"/>
    </source>
</evidence>
<name>A0A4R6IBX2_9SPHI</name>
<reference evidence="3 4" key="1">
    <citation type="submission" date="2019-03" db="EMBL/GenBank/DDBJ databases">
        <title>Genomic Encyclopedia of Archaeal and Bacterial Type Strains, Phase II (KMG-II): from individual species to whole genera.</title>
        <authorList>
            <person name="Goeker M."/>
        </authorList>
    </citation>
    <scope>NUCLEOTIDE SEQUENCE [LARGE SCALE GENOMIC DNA]</scope>
    <source>
        <strain evidence="3 4">DSM 19034</strain>
    </source>
</reference>
<accession>A0A4R6IBX2</accession>
<proteinExistence type="predicted"/>
<sequence length="225" mass="25222">MRRSIFLKIALSVTILLGVHNLSSAQATRPFWNEIQNFKHKDSLSMPATHGIVFLGSSSIRKWTDAETTFKSYNVINRGFGGSTLAQAADYVNELVFTYQPRQVVIYSGENDIAVDKISAEETLSRLQKLVTNIRTGMPNVPIVFMSIKQSPSRVEFTDVVLSANKLIKKYLKSVDHTTYLDVNAKMLDSKGATRPELFESDMLHLKPAGYAIWETALKPLLLKP</sequence>
<keyword evidence="1" id="KW-0732">Signal</keyword>
<dbReference type="InterPro" id="IPR051532">
    <property type="entry name" value="Ester_Hydrolysis_Enzymes"/>
</dbReference>
<dbReference type="RefSeq" id="WP_133558937.1">
    <property type="nucleotide sequence ID" value="NZ_SNWM01000006.1"/>
</dbReference>
<comment type="caution">
    <text evidence="3">The sequence shown here is derived from an EMBL/GenBank/DDBJ whole genome shotgun (WGS) entry which is preliminary data.</text>
</comment>
<evidence type="ECO:0000313" key="3">
    <source>
        <dbReference type="EMBL" id="TDO19723.1"/>
    </source>
</evidence>
<dbReference type="Gene3D" id="3.40.50.1110">
    <property type="entry name" value="SGNH hydrolase"/>
    <property type="match status" value="1"/>
</dbReference>
<feature type="signal peptide" evidence="1">
    <location>
        <begin position="1"/>
        <end position="25"/>
    </location>
</feature>